<gene>
    <name evidence="1" type="ORF">SAMN02745217_04627</name>
</gene>
<keyword evidence="2" id="KW-1185">Reference proteome</keyword>
<accession>A0A1M7YNG6</accession>
<sequence length="107" mass="12546">MIKQNSLYFFLQAVKGDWRNAIFIECGTCPYGYSLCGGYLLAMDSEGRPLLVSADEFRKQTNEDIQKEECRSIWKRSDFETLYSLWLIWQTDSVRECSVLQLIQKQT</sequence>
<dbReference type="OrthoDB" id="1823089at2"/>
<proteinExistence type="predicted"/>
<organism evidence="1 2">
    <name type="scientific">Anaerocolumna xylanovorans DSM 12503</name>
    <dbReference type="NCBI Taxonomy" id="1121345"/>
    <lineage>
        <taxon>Bacteria</taxon>
        <taxon>Bacillati</taxon>
        <taxon>Bacillota</taxon>
        <taxon>Clostridia</taxon>
        <taxon>Lachnospirales</taxon>
        <taxon>Lachnospiraceae</taxon>
        <taxon>Anaerocolumna</taxon>
    </lineage>
</organism>
<dbReference type="RefSeq" id="WP_073591228.1">
    <property type="nucleotide sequence ID" value="NZ_FRFD01000018.1"/>
</dbReference>
<evidence type="ECO:0000313" key="1">
    <source>
        <dbReference type="EMBL" id="SHO54172.1"/>
    </source>
</evidence>
<protein>
    <submittedName>
        <fullName evidence="1">Uncharacterized protein</fullName>
    </submittedName>
</protein>
<dbReference type="EMBL" id="FRFD01000018">
    <property type="protein sequence ID" value="SHO54172.1"/>
    <property type="molecule type" value="Genomic_DNA"/>
</dbReference>
<name>A0A1M7YNG6_9FIRM</name>
<evidence type="ECO:0000313" key="2">
    <source>
        <dbReference type="Proteomes" id="UP000184612"/>
    </source>
</evidence>
<dbReference type="Proteomes" id="UP000184612">
    <property type="component" value="Unassembled WGS sequence"/>
</dbReference>
<reference evidence="1 2" key="1">
    <citation type="submission" date="2016-12" db="EMBL/GenBank/DDBJ databases">
        <authorList>
            <person name="Song W.-J."/>
            <person name="Kurnit D.M."/>
        </authorList>
    </citation>
    <scope>NUCLEOTIDE SEQUENCE [LARGE SCALE GENOMIC DNA]</scope>
    <source>
        <strain evidence="1 2">DSM 12503</strain>
    </source>
</reference>
<dbReference type="STRING" id="1121345.SAMN02745217_04627"/>
<dbReference type="AlphaFoldDB" id="A0A1M7YNG6"/>